<dbReference type="SUPFAM" id="SSF47095">
    <property type="entry name" value="HMG-box"/>
    <property type="match status" value="1"/>
</dbReference>
<feature type="compositionally biased region" description="Low complexity" evidence="3">
    <location>
        <begin position="144"/>
        <end position="164"/>
    </location>
</feature>
<dbReference type="PROSITE" id="PS50118">
    <property type="entry name" value="HMG_BOX_2"/>
    <property type="match status" value="1"/>
</dbReference>
<evidence type="ECO:0000313" key="6">
    <source>
        <dbReference type="Proteomes" id="UP000784294"/>
    </source>
</evidence>
<dbReference type="PANTHER" id="PTHR48112">
    <property type="entry name" value="HIGH MOBILITY GROUP PROTEIN DSP1"/>
    <property type="match status" value="1"/>
</dbReference>
<dbReference type="OrthoDB" id="6287154at2759"/>
<dbReference type="Pfam" id="PF00505">
    <property type="entry name" value="HMG_box"/>
    <property type="match status" value="1"/>
</dbReference>
<evidence type="ECO:0000256" key="2">
    <source>
        <dbReference type="PROSITE-ProRule" id="PRU00267"/>
    </source>
</evidence>
<organism evidence="5 6">
    <name type="scientific">Protopolystoma xenopodis</name>
    <dbReference type="NCBI Taxonomy" id="117903"/>
    <lineage>
        <taxon>Eukaryota</taxon>
        <taxon>Metazoa</taxon>
        <taxon>Spiralia</taxon>
        <taxon>Lophotrochozoa</taxon>
        <taxon>Platyhelminthes</taxon>
        <taxon>Monogenea</taxon>
        <taxon>Polyopisthocotylea</taxon>
        <taxon>Polystomatidea</taxon>
        <taxon>Polystomatidae</taxon>
        <taxon>Protopolystoma</taxon>
    </lineage>
</organism>
<sequence>MFLRKLRKPPSGYVIYAGEVRKKLLQDKPDAPFGEISREVGLMWRQMPMHERDVYERKAQLIKRRMADEETNSKSLDKTNQPEEMACTSLTSMPGLGSMSADQSNSQSSFVDATTGMPVRTAGSAESLRPGLDVPAATVRNQAQHLQQQQHLHQQQSQQIQPPISHRPQHQLLQPGLSSVGLVGGAPLSGITAGSSVGLHHILPPGSVQNSASSVAPALMVANSSPTVVAATTATSQAGGLALSVGMPGGTLQPSPMLSDQQQVVYQFPTGNPDPQSGQSATLLLSNQSAPGSSSTQPAHSSALTAQHSGLLTDSTISVGSAVSVVPTIASIVSSASGPLVVASNSLPASASSSAPRLLPLPGVPVVSELSSASPTPSLQLSLSQTHQPPSTTSLSLVHPQAQATIARSPSAASVPKSADSSILFI</sequence>
<accession>A0A3S5BMZ7</accession>
<evidence type="ECO:0000256" key="1">
    <source>
        <dbReference type="ARBA" id="ARBA00023125"/>
    </source>
</evidence>
<comment type="caution">
    <text evidence="5">The sequence shown here is derived from an EMBL/GenBank/DDBJ whole genome shotgun (WGS) entry which is preliminary data.</text>
</comment>
<dbReference type="AlphaFoldDB" id="A0A3S5BMZ7"/>
<feature type="DNA-binding region" description="HMG box" evidence="2">
    <location>
        <begin position="6"/>
        <end position="74"/>
    </location>
</feature>
<dbReference type="Gene3D" id="1.10.30.10">
    <property type="entry name" value="High mobility group box domain"/>
    <property type="match status" value="1"/>
</dbReference>
<proteinExistence type="predicted"/>
<evidence type="ECO:0000313" key="5">
    <source>
        <dbReference type="EMBL" id="VEL10010.1"/>
    </source>
</evidence>
<feature type="region of interest" description="Disordered" evidence="3">
    <location>
        <begin position="375"/>
        <end position="395"/>
    </location>
</feature>
<feature type="region of interest" description="Disordered" evidence="3">
    <location>
        <begin position="141"/>
        <end position="164"/>
    </location>
</feature>
<dbReference type="GO" id="GO:0003677">
    <property type="term" value="F:DNA binding"/>
    <property type="evidence" value="ECO:0007669"/>
    <property type="project" value="UniProtKB-UniRule"/>
</dbReference>
<dbReference type="InterPro" id="IPR050342">
    <property type="entry name" value="HMGB"/>
</dbReference>
<feature type="domain" description="HMG box" evidence="4">
    <location>
        <begin position="6"/>
        <end position="74"/>
    </location>
</feature>
<evidence type="ECO:0000256" key="3">
    <source>
        <dbReference type="SAM" id="MobiDB-lite"/>
    </source>
</evidence>
<keyword evidence="2" id="KW-0539">Nucleus</keyword>
<evidence type="ECO:0000259" key="4">
    <source>
        <dbReference type="PROSITE" id="PS50118"/>
    </source>
</evidence>
<dbReference type="InterPro" id="IPR009071">
    <property type="entry name" value="HMG_box_dom"/>
</dbReference>
<keyword evidence="1 2" id="KW-0238">DNA-binding</keyword>
<dbReference type="SMART" id="SM00398">
    <property type="entry name" value="HMG"/>
    <property type="match status" value="1"/>
</dbReference>
<dbReference type="InterPro" id="IPR036910">
    <property type="entry name" value="HMG_box_dom_sf"/>
</dbReference>
<feature type="compositionally biased region" description="Low complexity" evidence="3">
    <location>
        <begin position="375"/>
        <end position="391"/>
    </location>
</feature>
<protein>
    <recommendedName>
        <fullName evidence="4">HMG box domain-containing protein</fullName>
    </recommendedName>
</protein>
<reference evidence="5" key="1">
    <citation type="submission" date="2018-11" db="EMBL/GenBank/DDBJ databases">
        <authorList>
            <consortium name="Pathogen Informatics"/>
        </authorList>
    </citation>
    <scope>NUCLEOTIDE SEQUENCE</scope>
</reference>
<gene>
    <name evidence="5" type="ORF">PXEA_LOCUS3450</name>
</gene>
<dbReference type="EMBL" id="CAAALY010007811">
    <property type="protein sequence ID" value="VEL10010.1"/>
    <property type="molecule type" value="Genomic_DNA"/>
</dbReference>
<dbReference type="GO" id="GO:0005634">
    <property type="term" value="C:nucleus"/>
    <property type="evidence" value="ECO:0007669"/>
    <property type="project" value="UniProtKB-UniRule"/>
</dbReference>
<keyword evidence="6" id="KW-1185">Reference proteome</keyword>
<name>A0A3S5BMZ7_9PLAT</name>
<dbReference type="Proteomes" id="UP000784294">
    <property type="component" value="Unassembled WGS sequence"/>
</dbReference>